<organism evidence="2 3">
    <name type="scientific">Aureobasidium subglaciale (strain EXF-2481)</name>
    <name type="common">Aureobasidium pullulans var. subglaciale</name>
    <dbReference type="NCBI Taxonomy" id="1043005"/>
    <lineage>
        <taxon>Eukaryota</taxon>
        <taxon>Fungi</taxon>
        <taxon>Dikarya</taxon>
        <taxon>Ascomycota</taxon>
        <taxon>Pezizomycotina</taxon>
        <taxon>Dothideomycetes</taxon>
        <taxon>Dothideomycetidae</taxon>
        <taxon>Dothideales</taxon>
        <taxon>Saccotheciaceae</taxon>
        <taxon>Aureobasidium</taxon>
    </lineage>
</organism>
<name>A0A074Z7W4_AURSE</name>
<sequence>MEPKNEKWERNTWCAKHVTGIIASSPDMIQITQITSQRLNSEKKPFRAMIHRELSCYFSPYYTAALEGEFSEAQKDTITVNLDHDTAKDLVFWLYSGQIISDISTYLFDLYVFADEKDMLALRRSVMPKIVHCCSALNEEDDYIYLASTTCFRSCFVYRMVGDVRFEEQEDFKRIPKEFY</sequence>
<dbReference type="STRING" id="1043005.A0A074Z7W4"/>
<dbReference type="Gene3D" id="3.30.710.10">
    <property type="entry name" value="Potassium Channel Kv1.1, Chain A"/>
    <property type="match status" value="1"/>
</dbReference>
<dbReference type="HOGENOM" id="CLU_1495899_0_0_1"/>
<proteinExistence type="predicted"/>
<dbReference type="EMBL" id="KL584760">
    <property type="protein sequence ID" value="KEQ94971.1"/>
    <property type="molecule type" value="Genomic_DNA"/>
</dbReference>
<dbReference type="Proteomes" id="UP000030641">
    <property type="component" value="Unassembled WGS sequence"/>
</dbReference>
<evidence type="ECO:0000313" key="3">
    <source>
        <dbReference type="Proteomes" id="UP000030641"/>
    </source>
</evidence>
<dbReference type="PROSITE" id="PS50097">
    <property type="entry name" value="BTB"/>
    <property type="match status" value="1"/>
</dbReference>
<evidence type="ECO:0000313" key="2">
    <source>
        <dbReference type="EMBL" id="KEQ94971.1"/>
    </source>
</evidence>
<reference evidence="2 3" key="1">
    <citation type="journal article" date="2014" name="BMC Genomics">
        <title>Genome sequencing of four Aureobasidium pullulans varieties: biotechnological potential, stress tolerance, and description of new species.</title>
        <authorList>
            <person name="Gostin Ar C."/>
            <person name="Ohm R.A."/>
            <person name="Kogej T."/>
            <person name="Sonjak S."/>
            <person name="Turk M."/>
            <person name="Zajc J."/>
            <person name="Zalar P."/>
            <person name="Grube M."/>
            <person name="Sun H."/>
            <person name="Han J."/>
            <person name="Sharma A."/>
            <person name="Chiniquy J."/>
            <person name="Ngan C.Y."/>
            <person name="Lipzen A."/>
            <person name="Barry K."/>
            <person name="Grigoriev I.V."/>
            <person name="Gunde-Cimerman N."/>
        </authorList>
    </citation>
    <scope>NUCLEOTIDE SEQUENCE [LARGE SCALE GENOMIC DNA]</scope>
    <source>
        <strain evidence="2 3">EXF-2481</strain>
    </source>
</reference>
<accession>A0A074Z7W4</accession>
<dbReference type="InParanoid" id="A0A074Z7W4"/>
<feature type="domain" description="BTB" evidence="1">
    <location>
        <begin position="50"/>
        <end position="103"/>
    </location>
</feature>
<dbReference type="InterPro" id="IPR000210">
    <property type="entry name" value="BTB/POZ_dom"/>
</dbReference>
<dbReference type="AlphaFoldDB" id="A0A074Z7W4"/>
<protein>
    <recommendedName>
        <fullName evidence="1">BTB domain-containing protein</fullName>
    </recommendedName>
</protein>
<dbReference type="InterPro" id="IPR011333">
    <property type="entry name" value="SKP1/BTB/POZ_sf"/>
</dbReference>
<keyword evidence="3" id="KW-1185">Reference proteome</keyword>
<gene>
    <name evidence="2" type="ORF">AUEXF2481DRAFT_5222</name>
</gene>
<evidence type="ECO:0000259" key="1">
    <source>
        <dbReference type="PROSITE" id="PS50097"/>
    </source>
</evidence>
<dbReference type="RefSeq" id="XP_013343381.1">
    <property type="nucleotide sequence ID" value="XM_013487927.1"/>
</dbReference>
<dbReference type="OrthoDB" id="194443at2759"/>
<dbReference type="GeneID" id="25368781"/>
<dbReference type="CDD" id="cd18186">
    <property type="entry name" value="BTB_POZ_ZBTB_KLHL-like"/>
    <property type="match status" value="1"/>
</dbReference>